<organism evidence="2 3">
    <name type="scientific">Longimycelium tulufanense</name>
    <dbReference type="NCBI Taxonomy" id="907463"/>
    <lineage>
        <taxon>Bacteria</taxon>
        <taxon>Bacillati</taxon>
        <taxon>Actinomycetota</taxon>
        <taxon>Actinomycetes</taxon>
        <taxon>Pseudonocardiales</taxon>
        <taxon>Pseudonocardiaceae</taxon>
        <taxon>Longimycelium</taxon>
    </lineage>
</organism>
<feature type="region of interest" description="Disordered" evidence="1">
    <location>
        <begin position="1"/>
        <end position="28"/>
    </location>
</feature>
<dbReference type="AlphaFoldDB" id="A0A8J3FWF6"/>
<comment type="caution">
    <text evidence="2">The sequence shown here is derived from an EMBL/GenBank/DDBJ whole genome shotgun (WGS) entry which is preliminary data.</text>
</comment>
<dbReference type="EMBL" id="BMMK01000037">
    <property type="protein sequence ID" value="GGM76731.1"/>
    <property type="molecule type" value="Genomic_DNA"/>
</dbReference>
<dbReference type="RefSeq" id="WP_229686774.1">
    <property type="nucleotide sequence ID" value="NZ_BMMK01000037.1"/>
</dbReference>
<reference evidence="2" key="2">
    <citation type="submission" date="2020-09" db="EMBL/GenBank/DDBJ databases">
        <authorList>
            <person name="Sun Q."/>
            <person name="Zhou Y."/>
        </authorList>
    </citation>
    <scope>NUCLEOTIDE SEQUENCE</scope>
    <source>
        <strain evidence="2">CGMCC 4.5737</strain>
    </source>
</reference>
<gene>
    <name evidence="2" type="ORF">GCM10012275_54290</name>
</gene>
<name>A0A8J3FWF6_9PSEU</name>
<proteinExistence type="predicted"/>
<protein>
    <submittedName>
        <fullName evidence="2">Uncharacterized protein</fullName>
    </submittedName>
</protein>
<evidence type="ECO:0000313" key="3">
    <source>
        <dbReference type="Proteomes" id="UP000637578"/>
    </source>
</evidence>
<evidence type="ECO:0000313" key="2">
    <source>
        <dbReference type="EMBL" id="GGM76731.1"/>
    </source>
</evidence>
<keyword evidence="3" id="KW-1185">Reference proteome</keyword>
<dbReference type="Proteomes" id="UP000637578">
    <property type="component" value="Unassembled WGS sequence"/>
</dbReference>
<sequence length="398" mass="43678">MTGTPPDHAIPTSLGTAGQRRRPEAHAVPLPPGMAAWFPLLPRTRPAAAPLDRRVAEIGHLAAAAPHEDDEHRQLVRAAETLNKAALIASDTGCADLAHQLCWRQLDLWLAAAPLDGKRAKLALEPLVNLGRLAIRAGDAERAHRLYEDAFHAVHAATTVEIDGRHLDFRHLISGTEERAEPVRFLWRILLADGTRALTRAGRWADALHHLQRYKGIGERLWDGRQVAVLAACATGNPDRSVTLLAESYTPGPWEQAIAACLRTLCLRAAQQPTGEATTAMAHTYLGLEPAVEHLLFRTRLGLVAGDLADDTRRPLILDRVICEAVSSSDAHSARDVLTQCRPHLKDTEQAALTATIEKSGLQRRMIPPELLDELMTAVSDAEEHMKQTLREARRSPR</sequence>
<reference evidence="2" key="1">
    <citation type="journal article" date="2014" name="Int. J. Syst. Evol. Microbiol.">
        <title>Complete genome sequence of Corynebacterium casei LMG S-19264T (=DSM 44701T), isolated from a smear-ripened cheese.</title>
        <authorList>
            <consortium name="US DOE Joint Genome Institute (JGI-PGF)"/>
            <person name="Walter F."/>
            <person name="Albersmeier A."/>
            <person name="Kalinowski J."/>
            <person name="Ruckert C."/>
        </authorList>
    </citation>
    <scope>NUCLEOTIDE SEQUENCE</scope>
    <source>
        <strain evidence="2">CGMCC 4.5737</strain>
    </source>
</reference>
<accession>A0A8J3FWF6</accession>
<evidence type="ECO:0000256" key="1">
    <source>
        <dbReference type="SAM" id="MobiDB-lite"/>
    </source>
</evidence>